<comment type="subcellular location">
    <subcellularLocation>
        <location evidence="1">Membrane</location>
        <topology evidence="1">Multi-pass membrane protein</topology>
    </subcellularLocation>
</comment>
<keyword evidence="3" id="KW-0050">Antiport</keyword>
<comment type="similarity">
    <text evidence="2">Belongs to the CPA3 antiporters (TC 2.A.63) subunit G family.</text>
</comment>
<dbReference type="NCBIfam" id="TIGR01300">
    <property type="entry name" value="CPA3_mnhG_phaG"/>
    <property type="match status" value="1"/>
</dbReference>
<gene>
    <name evidence="5" type="ORF">BTO28_02950</name>
</gene>
<dbReference type="RefSeq" id="WP_076763890.1">
    <property type="nucleotide sequence ID" value="NZ_MSFI01000005.1"/>
</dbReference>
<dbReference type="GO" id="GO:0015385">
    <property type="term" value="F:sodium:proton antiporter activity"/>
    <property type="evidence" value="ECO:0007669"/>
    <property type="project" value="TreeGrafter"/>
</dbReference>
<dbReference type="STRING" id="1714355.BTO28_02950"/>
<evidence type="ECO:0000256" key="2">
    <source>
        <dbReference type="ARBA" id="ARBA00008404"/>
    </source>
</evidence>
<dbReference type="NCBIfam" id="NF009236">
    <property type="entry name" value="PRK12586.1"/>
    <property type="match status" value="1"/>
</dbReference>
<dbReference type="PANTHER" id="PTHR34703">
    <property type="entry name" value="ANTIPORTER SUBUNIT MNHG2-RELATED"/>
    <property type="match status" value="1"/>
</dbReference>
<accession>A0A1V2AB65</accession>
<dbReference type="NCBIfam" id="NF009314">
    <property type="entry name" value="PRK12674.1-2"/>
    <property type="match status" value="1"/>
</dbReference>
<feature type="transmembrane region" description="Helical" evidence="4">
    <location>
        <begin position="68"/>
        <end position="91"/>
    </location>
</feature>
<evidence type="ECO:0000256" key="4">
    <source>
        <dbReference type="SAM" id="Phobius"/>
    </source>
</evidence>
<dbReference type="GO" id="GO:0016020">
    <property type="term" value="C:membrane"/>
    <property type="evidence" value="ECO:0007669"/>
    <property type="project" value="UniProtKB-SubCell"/>
</dbReference>
<dbReference type="Proteomes" id="UP000188613">
    <property type="component" value="Unassembled WGS sequence"/>
</dbReference>
<evidence type="ECO:0000256" key="1">
    <source>
        <dbReference type="ARBA" id="ARBA00004141"/>
    </source>
</evidence>
<evidence type="ECO:0000313" key="6">
    <source>
        <dbReference type="Proteomes" id="UP000188613"/>
    </source>
</evidence>
<keyword evidence="6" id="KW-1185">Reference proteome</keyword>
<evidence type="ECO:0000313" key="5">
    <source>
        <dbReference type="EMBL" id="OMP68238.1"/>
    </source>
</evidence>
<keyword evidence="3" id="KW-0813">Transport</keyword>
<dbReference type="Pfam" id="PF03334">
    <property type="entry name" value="PhaG_MnhG_YufB"/>
    <property type="match status" value="1"/>
</dbReference>
<reference evidence="5 6" key="1">
    <citation type="submission" date="2016-12" db="EMBL/GenBank/DDBJ databases">
        <title>Domibacillus sp. SAB 38T whole genome sequencing.</title>
        <authorList>
            <person name="Verma A."/>
            <person name="Ojha A.K."/>
            <person name="Krishnamurthi S."/>
        </authorList>
    </citation>
    <scope>NUCLEOTIDE SEQUENCE [LARGE SCALE GENOMIC DNA]</scope>
    <source>
        <strain evidence="5 6">SAB 38</strain>
    </source>
</reference>
<name>A0A1V2AB65_9BACI</name>
<keyword evidence="4" id="KW-0812">Transmembrane</keyword>
<organism evidence="5 6">
    <name type="scientific">Domibacillus epiphyticus</name>
    <dbReference type="NCBI Taxonomy" id="1714355"/>
    <lineage>
        <taxon>Bacteria</taxon>
        <taxon>Bacillati</taxon>
        <taxon>Bacillota</taxon>
        <taxon>Bacilli</taxon>
        <taxon>Bacillales</taxon>
        <taxon>Bacillaceae</taxon>
        <taxon>Domibacillus</taxon>
    </lineage>
</organism>
<protein>
    <submittedName>
        <fullName evidence="5">Na+/H+ antiporter subunit G</fullName>
    </submittedName>
</protein>
<evidence type="ECO:0000256" key="3">
    <source>
        <dbReference type="ARBA" id="ARBA00022449"/>
    </source>
</evidence>
<keyword evidence="4" id="KW-0472">Membrane</keyword>
<proteinExistence type="inferred from homology"/>
<comment type="caution">
    <text evidence="5">The sequence shown here is derived from an EMBL/GenBank/DDBJ whole genome shotgun (WGS) entry which is preliminary data.</text>
</comment>
<dbReference type="OrthoDB" id="9806575at2"/>
<sequence>MTEKEIVELIAAFMVLLGSITAIISAIGIVSLPDVYTRSHAGTKSSTLAVLLTLTGVFIYFWSSGHYISIRLVLGIVFLFLTAPVAGHLICRAAYNSEVKMTNKTGETVLQNNHDPK</sequence>
<feature type="transmembrane region" description="Helical" evidence="4">
    <location>
        <begin position="6"/>
        <end position="33"/>
    </location>
</feature>
<dbReference type="AlphaFoldDB" id="A0A1V2AB65"/>
<dbReference type="InterPro" id="IPR005133">
    <property type="entry name" value="PhaG_MnhG_YufB"/>
</dbReference>
<feature type="transmembrane region" description="Helical" evidence="4">
    <location>
        <begin position="45"/>
        <end position="62"/>
    </location>
</feature>
<dbReference type="EMBL" id="MSFI01000005">
    <property type="protein sequence ID" value="OMP68238.1"/>
    <property type="molecule type" value="Genomic_DNA"/>
</dbReference>
<keyword evidence="4" id="KW-1133">Transmembrane helix</keyword>
<dbReference type="PANTHER" id="PTHR34703:SF1">
    <property type="entry name" value="ANTIPORTER SUBUNIT MNHG2-RELATED"/>
    <property type="match status" value="1"/>
</dbReference>